<feature type="compositionally biased region" description="Low complexity" evidence="1">
    <location>
        <begin position="1"/>
        <end position="14"/>
    </location>
</feature>
<feature type="non-terminal residue" evidence="2">
    <location>
        <position position="1"/>
    </location>
</feature>
<feature type="compositionally biased region" description="Basic residues" evidence="1">
    <location>
        <begin position="87"/>
        <end position="96"/>
    </location>
</feature>
<organism evidence="2 3">
    <name type="scientific">Trifolium pratense</name>
    <name type="common">Red clover</name>
    <dbReference type="NCBI Taxonomy" id="57577"/>
    <lineage>
        <taxon>Eukaryota</taxon>
        <taxon>Viridiplantae</taxon>
        <taxon>Streptophyta</taxon>
        <taxon>Embryophyta</taxon>
        <taxon>Tracheophyta</taxon>
        <taxon>Spermatophyta</taxon>
        <taxon>Magnoliopsida</taxon>
        <taxon>eudicotyledons</taxon>
        <taxon>Gunneridae</taxon>
        <taxon>Pentapetalae</taxon>
        <taxon>rosids</taxon>
        <taxon>fabids</taxon>
        <taxon>Fabales</taxon>
        <taxon>Fabaceae</taxon>
        <taxon>Papilionoideae</taxon>
        <taxon>50 kb inversion clade</taxon>
        <taxon>NPAAA clade</taxon>
        <taxon>Hologalegina</taxon>
        <taxon>IRL clade</taxon>
        <taxon>Trifolieae</taxon>
        <taxon>Trifolium</taxon>
    </lineage>
</organism>
<dbReference type="EMBL" id="ASHM01087980">
    <property type="protein sequence ID" value="PNX62551.1"/>
    <property type="molecule type" value="Genomic_DNA"/>
</dbReference>
<reference evidence="2 3" key="1">
    <citation type="journal article" date="2014" name="Am. J. Bot.">
        <title>Genome assembly and annotation for red clover (Trifolium pratense; Fabaceae).</title>
        <authorList>
            <person name="Istvanek J."/>
            <person name="Jaros M."/>
            <person name="Krenek A."/>
            <person name="Repkova J."/>
        </authorList>
    </citation>
    <scope>NUCLEOTIDE SEQUENCE [LARGE SCALE GENOMIC DNA]</scope>
    <source>
        <strain evidence="3">cv. Tatra</strain>
        <tissue evidence="2">Young leaves</tissue>
    </source>
</reference>
<proteinExistence type="predicted"/>
<feature type="region of interest" description="Disordered" evidence="1">
    <location>
        <begin position="1"/>
        <end position="200"/>
    </location>
</feature>
<dbReference type="Proteomes" id="UP000236291">
    <property type="component" value="Unassembled WGS sequence"/>
</dbReference>
<gene>
    <name evidence="2" type="ORF">L195_g053042</name>
</gene>
<feature type="compositionally biased region" description="Polar residues" evidence="1">
    <location>
        <begin position="62"/>
        <end position="76"/>
    </location>
</feature>
<evidence type="ECO:0000313" key="2">
    <source>
        <dbReference type="EMBL" id="PNX62551.1"/>
    </source>
</evidence>
<reference evidence="2 3" key="2">
    <citation type="journal article" date="2017" name="Front. Plant Sci.">
        <title>Gene Classification and Mining of Molecular Markers Useful in Red Clover (Trifolium pratense) Breeding.</title>
        <authorList>
            <person name="Istvanek J."/>
            <person name="Dluhosova J."/>
            <person name="Dluhos P."/>
            <person name="Patkova L."/>
            <person name="Nedelnik J."/>
            <person name="Repkova J."/>
        </authorList>
    </citation>
    <scope>NUCLEOTIDE SEQUENCE [LARGE SCALE GENOMIC DNA]</scope>
    <source>
        <strain evidence="3">cv. Tatra</strain>
        <tissue evidence="2">Young leaves</tissue>
    </source>
</reference>
<feature type="compositionally biased region" description="Polar residues" evidence="1">
    <location>
        <begin position="162"/>
        <end position="175"/>
    </location>
</feature>
<dbReference type="AlphaFoldDB" id="A0A2K3K8D3"/>
<comment type="caution">
    <text evidence="2">The sequence shown here is derived from an EMBL/GenBank/DDBJ whole genome shotgun (WGS) entry which is preliminary data.</text>
</comment>
<feature type="compositionally biased region" description="Polar residues" evidence="1">
    <location>
        <begin position="34"/>
        <end position="52"/>
    </location>
</feature>
<evidence type="ECO:0000256" key="1">
    <source>
        <dbReference type="SAM" id="MobiDB-lite"/>
    </source>
</evidence>
<feature type="compositionally biased region" description="Basic residues" evidence="1">
    <location>
        <begin position="132"/>
        <end position="141"/>
    </location>
</feature>
<feature type="compositionally biased region" description="Low complexity" evidence="1">
    <location>
        <begin position="145"/>
        <end position="161"/>
    </location>
</feature>
<accession>A0A2K3K8D3</accession>
<sequence>GSKSKAGSSNSSKPLLPPPKVELKIASRKRPHSTETPSVSKKQKPVPTTCSSAPDEDIPVLSTISEQPTVANTQDPPHNAEPITDGKKKKKKKKKEHQPNQEGTPEHKSAEIEAQPDTLASPEDPPLEQSEKKKKKKKKQKQSPAAATVVEASATAKETTSQPEASATLQTQPIDSAQDIPQDEPAPSKAAKGVVEGPSG</sequence>
<protein>
    <submittedName>
        <fullName evidence="2">Uncharacterized protein</fullName>
    </submittedName>
</protein>
<feature type="non-terminal residue" evidence="2">
    <location>
        <position position="200"/>
    </location>
</feature>
<evidence type="ECO:0000313" key="3">
    <source>
        <dbReference type="Proteomes" id="UP000236291"/>
    </source>
</evidence>
<name>A0A2K3K8D3_TRIPR</name>